<evidence type="ECO:0000313" key="16">
    <source>
        <dbReference type="Proteomes" id="UP000515163"/>
    </source>
</evidence>
<dbReference type="Pfam" id="PF00069">
    <property type="entry name" value="Pkinase"/>
    <property type="match status" value="1"/>
</dbReference>
<feature type="compositionally biased region" description="Basic and acidic residues" evidence="14">
    <location>
        <begin position="914"/>
        <end position="933"/>
    </location>
</feature>
<proteinExistence type="inferred from homology"/>
<feature type="region of interest" description="Disordered" evidence="14">
    <location>
        <begin position="1"/>
        <end position="35"/>
    </location>
</feature>
<reference evidence="17" key="1">
    <citation type="submission" date="2025-08" db="UniProtKB">
        <authorList>
            <consortium name="RefSeq"/>
        </authorList>
    </citation>
    <scope>IDENTIFICATION</scope>
    <source>
        <tissue evidence="17">Tentacle</tissue>
    </source>
</reference>
<feature type="region of interest" description="Disordered" evidence="14">
    <location>
        <begin position="562"/>
        <end position="664"/>
    </location>
</feature>
<feature type="compositionally biased region" description="Basic and acidic residues" evidence="14">
    <location>
        <begin position="652"/>
        <end position="664"/>
    </location>
</feature>
<evidence type="ECO:0000256" key="12">
    <source>
        <dbReference type="PROSITE-ProRule" id="PRU10141"/>
    </source>
</evidence>
<keyword evidence="3" id="KW-0723">Serine/threonine-protein kinase</keyword>
<feature type="compositionally biased region" description="Basic residues" evidence="14">
    <location>
        <begin position="763"/>
        <end position="773"/>
    </location>
</feature>
<feature type="domain" description="Protein kinase" evidence="15">
    <location>
        <begin position="1287"/>
        <end position="1550"/>
    </location>
</feature>
<keyword evidence="4" id="KW-0808">Transferase</keyword>
<evidence type="ECO:0000256" key="9">
    <source>
        <dbReference type="ARBA" id="ARBA00048679"/>
    </source>
</evidence>
<organism evidence="16 17">
    <name type="scientific">Actinia tenebrosa</name>
    <name type="common">Australian red waratah sea anemone</name>
    <dbReference type="NCBI Taxonomy" id="6105"/>
    <lineage>
        <taxon>Eukaryota</taxon>
        <taxon>Metazoa</taxon>
        <taxon>Cnidaria</taxon>
        <taxon>Anthozoa</taxon>
        <taxon>Hexacorallia</taxon>
        <taxon>Actiniaria</taxon>
        <taxon>Actiniidae</taxon>
        <taxon>Actinia</taxon>
    </lineage>
</organism>
<dbReference type="InterPro" id="IPR008271">
    <property type="entry name" value="Ser/Thr_kinase_AS"/>
</dbReference>
<feature type="compositionally biased region" description="Basic and acidic residues" evidence="14">
    <location>
        <begin position="253"/>
        <end position="273"/>
    </location>
</feature>
<evidence type="ECO:0000256" key="4">
    <source>
        <dbReference type="ARBA" id="ARBA00022679"/>
    </source>
</evidence>
<dbReference type="InterPro" id="IPR017441">
    <property type="entry name" value="Protein_kinase_ATP_BS"/>
</dbReference>
<keyword evidence="16" id="KW-1185">Reference proteome</keyword>
<feature type="compositionally biased region" description="Acidic residues" evidence="14">
    <location>
        <begin position="997"/>
        <end position="1010"/>
    </location>
</feature>
<feature type="compositionally biased region" description="Polar residues" evidence="14">
    <location>
        <begin position="564"/>
        <end position="578"/>
    </location>
</feature>
<dbReference type="GO" id="GO:0035556">
    <property type="term" value="P:intracellular signal transduction"/>
    <property type="evidence" value="ECO:0007669"/>
    <property type="project" value="UniProtKB-ARBA"/>
</dbReference>
<keyword evidence="6" id="KW-0418">Kinase</keyword>
<dbReference type="PROSITE" id="PS00107">
    <property type="entry name" value="PROTEIN_KINASE_ATP"/>
    <property type="match status" value="1"/>
</dbReference>
<feature type="region of interest" description="Disordered" evidence="14">
    <location>
        <begin position="1220"/>
        <end position="1258"/>
    </location>
</feature>
<feature type="region of interest" description="Disordered" evidence="14">
    <location>
        <begin position="521"/>
        <end position="540"/>
    </location>
</feature>
<gene>
    <name evidence="17" type="primary">LOC116298381</name>
</gene>
<dbReference type="InterPro" id="IPR011009">
    <property type="entry name" value="Kinase-like_dom_sf"/>
</dbReference>
<dbReference type="PROSITE" id="PS00108">
    <property type="entry name" value="PROTEIN_KINASE_ST"/>
    <property type="match status" value="1"/>
</dbReference>
<dbReference type="GO" id="GO:0005524">
    <property type="term" value="F:ATP binding"/>
    <property type="evidence" value="ECO:0007669"/>
    <property type="project" value="UniProtKB-UniRule"/>
</dbReference>
<dbReference type="SMART" id="SM00220">
    <property type="entry name" value="S_TKc"/>
    <property type="match status" value="1"/>
</dbReference>
<feature type="compositionally biased region" description="Basic and acidic residues" evidence="14">
    <location>
        <begin position="222"/>
        <end position="233"/>
    </location>
</feature>
<feature type="region of interest" description="Disordered" evidence="14">
    <location>
        <begin position="698"/>
        <end position="780"/>
    </location>
</feature>
<sequence>MKSKHVRRSQSMTNKTPGYMAPRPPGTSPSDSNRIKYRSQTRQISSFSANAGLQSCRQEWELPKLSIKNIELRITSALHSDVPLQSPCNRYSTIQRFRLLNNPSSLPLTPNTYESTSRMSDYSSLQGSGRIKLPKTLAPLSREGRTSPADTRQECSRNSLYPGHELVGDVLDLDNLQSPSKCQPSLAKIFVFDSEDRDIVQPPSSPCEENGLELDYPPSPRADNKLEYKKSDDKEIELDNNENTVRENINQETVKDKKDEEFLAGSIKEKNENNAEEPSSIENKETHSSCNDCVVNGGCDDDDDCCKTQTFSTTDLSKFWIPCTKNGETGLGNIGNATKTSNSEQNSPSLEKNNTNELKSTNNVTNKMVDDKERTAIVDEARKDENRKNSVSFYVDFGGIKTHKSVNRTWKCGRVLSNEKLNKCEECTNRLPEKKTFWISLDGETSDGETEGVSGKKKCVERKGSSSEEGERFSRRAQSLPENKLLLKPKFISKNCIDLDVETQEQTLREKFLIVSEESFEIQPKRPEDSRNEVSEAVAKDDKELEDGLKFYSEDTFVIEKNVQESGGQSGNTITQGTSERDQEVTVNKVDECNDGASELDKDGKENKRVVAGEHGELKSSIVLQSLSLDDDQQHNEENEKSISTETTNPHCSREVKPQTESAKEVVKTLKKDMPVFLKTAWSNDGQSEEQPLGVQICNAFPSPVPPVNFKPEVQPPIGNSLGKTKPRKTNSGKLKKKASTKESKKKDDKNTIGKEQSSSCGKRGKKGKKGKGKKTEPMFKEISVHQSFGCTGYDSVTSNVACEIKEGMLSPDLDKVPTLSMDSRGTTKLVKRKFSILSPIPESPRSTVSVTPRTGDDGGSGENDVVCTLEGPIPESPRSTVSVSPRTRDDGGSGKKDVAYTLEVPETSQVNEELVKQEERQTELMEEEKVVTGDEDDDVSGGGGIVNDDKQDEQIEVFDEGVDEVDGGMFSRFFNMCMPRLKMVSPESDSEALASEGDDDDDHHDDNDDGIINNTYQEEQLKFPVDEADQDMEDLIQDILENYDHIKKDDDHESAQEVHHDDLSVNNHSLSEQDNTGTIQETSVTSSDTNSSNTDHHLEKQTYEKENLKEENWTTSYVRQMPEFGPWELDASDDVFIQSEKEDEERFCTALNEEIMSDDSSYVSCESLSYTVSESSTTASNDSYFSSQESFPHGLSSSSHDVTMPGSVDIILHEQIHKPQTNTTNSSNSGSNDSRSTLRPRSNSNSSETSMPSFFPSASRGLVRSQVSSGSGSLSSATSCGEELQWQKGSVLGKGGFGTVYLGLVNTGEMIAVKQVELNNKDESEAEKQYDKLQEEVSLLKSLRHQNIVKYIGTCLDDNSVVNIFMEFVPGGSIAQALKRFGAFVEPVFQRYTKQILSGVDYLHKKNVIHRDIKGGNIMLMPNGVIKLIDFGCAKRLCMSLSLSRSSIMHSMKGTPYWMAPEVIKETSGQGTKSDIWSIGCTVYEMATGNPPWSPMDPFAAMFAIGNGNTVPQLDNSFSEAARNFTAACMTREPSARPSVCELLQHEFISQLL</sequence>
<dbReference type="OrthoDB" id="5978651at2759"/>
<comment type="similarity">
    <text evidence="1">Belongs to the protein kinase superfamily. STE Ser/Thr protein kinase family. STE20 subfamily.</text>
</comment>
<dbReference type="KEGG" id="aten:116298381"/>
<feature type="compositionally biased region" description="Basic and acidic residues" evidence="14">
    <location>
        <begin position="599"/>
        <end position="618"/>
    </location>
</feature>
<name>A0A6P8I2A2_ACTTE</name>
<feature type="region of interest" description="Disordered" evidence="14">
    <location>
        <begin position="135"/>
        <end position="160"/>
    </location>
</feature>
<evidence type="ECO:0000256" key="10">
    <source>
        <dbReference type="ARBA" id="ARBA00069016"/>
    </source>
</evidence>
<evidence type="ECO:0000256" key="11">
    <source>
        <dbReference type="ARBA" id="ARBA00080573"/>
    </source>
</evidence>
<accession>A0A6P8I2A2</accession>
<evidence type="ECO:0000256" key="6">
    <source>
        <dbReference type="ARBA" id="ARBA00022777"/>
    </source>
</evidence>
<dbReference type="SUPFAM" id="SSF56112">
    <property type="entry name" value="Protein kinase-like (PK-like)"/>
    <property type="match status" value="1"/>
</dbReference>
<evidence type="ECO:0000256" key="13">
    <source>
        <dbReference type="SAM" id="Coils"/>
    </source>
</evidence>
<feature type="compositionally biased region" description="Basic and acidic residues" evidence="14">
    <location>
        <begin position="632"/>
        <end position="643"/>
    </location>
</feature>
<feature type="compositionally biased region" description="Low complexity" evidence="14">
    <location>
        <begin position="1083"/>
        <end position="1094"/>
    </location>
</feature>
<evidence type="ECO:0000256" key="14">
    <source>
        <dbReference type="SAM" id="MobiDB-lite"/>
    </source>
</evidence>
<feature type="compositionally biased region" description="Basic residues" evidence="14">
    <location>
        <begin position="725"/>
        <end position="739"/>
    </location>
</feature>
<keyword evidence="5 12" id="KW-0547">Nucleotide-binding</keyword>
<keyword evidence="7 12" id="KW-0067">ATP-binding</keyword>
<feature type="compositionally biased region" description="Polar residues" evidence="14">
    <location>
        <begin position="241"/>
        <end position="252"/>
    </location>
</feature>
<dbReference type="Gene3D" id="1.10.510.10">
    <property type="entry name" value="Transferase(Phosphotransferase) domain 1"/>
    <property type="match status" value="1"/>
</dbReference>
<dbReference type="GO" id="GO:0004674">
    <property type="term" value="F:protein serine/threonine kinase activity"/>
    <property type="evidence" value="ECO:0007669"/>
    <property type="project" value="UniProtKB-KW"/>
</dbReference>
<keyword evidence="13" id="KW-0175">Coiled coil</keyword>
<feature type="region of interest" description="Disordered" evidence="14">
    <location>
        <begin position="334"/>
        <end position="357"/>
    </location>
</feature>
<feature type="coiled-coil region" evidence="13">
    <location>
        <begin position="1317"/>
        <end position="1344"/>
    </location>
</feature>
<protein>
    <recommendedName>
        <fullName evidence="10">Mitogen-activated protein kinase kinase kinase 19</fullName>
        <ecNumber evidence="2">2.7.11.1</ecNumber>
    </recommendedName>
    <alternativeName>
        <fullName evidence="11">SPS1/STE20-related protein kinase YSK4</fullName>
    </alternativeName>
</protein>
<feature type="region of interest" description="Disordered" evidence="14">
    <location>
        <begin position="1065"/>
        <end position="1108"/>
    </location>
</feature>
<feature type="compositionally biased region" description="Basic and acidic residues" evidence="14">
    <location>
        <begin position="523"/>
        <end position="540"/>
    </location>
</feature>
<comment type="catalytic activity">
    <reaction evidence="9">
        <text>L-seryl-[protein] + ATP = O-phospho-L-seryl-[protein] + ADP + H(+)</text>
        <dbReference type="Rhea" id="RHEA:17989"/>
        <dbReference type="Rhea" id="RHEA-COMP:9863"/>
        <dbReference type="Rhea" id="RHEA-COMP:11604"/>
        <dbReference type="ChEBI" id="CHEBI:15378"/>
        <dbReference type="ChEBI" id="CHEBI:29999"/>
        <dbReference type="ChEBI" id="CHEBI:30616"/>
        <dbReference type="ChEBI" id="CHEBI:83421"/>
        <dbReference type="ChEBI" id="CHEBI:456216"/>
        <dbReference type="EC" id="2.7.11.1"/>
    </reaction>
</comment>
<dbReference type="PROSITE" id="PS50011">
    <property type="entry name" value="PROTEIN_KINASE_DOM"/>
    <property type="match status" value="1"/>
</dbReference>
<feature type="compositionally biased region" description="Polar residues" evidence="14">
    <location>
        <begin position="1177"/>
        <end position="1202"/>
    </location>
</feature>
<feature type="compositionally biased region" description="Basic and acidic residues" evidence="14">
    <location>
        <begin position="887"/>
        <end position="899"/>
    </location>
</feature>
<feature type="region of interest" description="Disordered" evidence="14">
    <location>
        <begin position="840"/>
        <end position="954"/>
    </location>
</feature>
<evidence type="ECO:0000313" key="17">
    <source>
        <dbReference type="RefSeq" id="XP_031562664.1"/>
    </source>
</evidence>
<feature type="binding site" evidence="12">
    <location>
        <position position="1315"/>
    </location>
    <ligand>
        <name>ATP</name>
        <dbReference type="ChEBI" id="CHEBI:30616"/>
    </ligand>
</feature>
<feature type="compositionally biased region" description="Basic and acidic residues" evidence="14">
    <location>
        <begin position="579"/>
        <end position="592"/>
    </location>
</feature>
<dbReference type="GeneID" id="116298381"/>
<dbReference type="RefSeq" id="XP_031562664.1">
    <property type="nucleotide sequence ID" value="XM_031706804.1"/>
</dbReference>
<evidence type="ECO:0000256" key="2">
    <source>
        <dbReference type="ARBA" id="ARBA00012513"/>
    </source>
</evidence>
<dbReference type="EC" id="2.7.11.1" evidence="2"/>
<evidence type="ECO:0000256" key="5">
    <source>
        <dbReference type="ARBA" id="ARBA00022741"/>
    </source>
</evidence>
<comment type="catalytic activity">
    <reaction evidence="8">
        <text>L-threonyl-[protein] + ATP = O-phospho-L-threonyl-[protein] + ADP + H(+)</text>
        <dbReference type="Rhea" id="RHEA:46608"/>
        <dbReference type="Rhea" id="RHEA-COMP:11060"/>
        <dbReference type="Rhea" id="RHEA-COMP:11605"/>
        <dbReference type="ChEBI" id="CHEBI:15378"/>
        <dbReference type="ChEBI" id="CHEBI:30013"/>
        <dbReference type="ChEBI" id="CHEBI:30616"/>
        <dbReference type="ChEBI" id="CHEBI:61977"/>
        <dbReference type="ChEBI" id="CHEBI:456216"/>
        <dbReference type="EC" id="2.7.11.1"/>
    </reaction>
</comment>
<feature type="compositionally biased region" description="Low complexity" evidence="14">
    <location>
        <begin position="1222"/>
        <end position="1258"/>
    </location>
</feature>
<feature type="region of interest" description="Disordered" evidence="14">
    <location>
        <begin position="1177"/>
        <end position="1205"/>
    </location>
</feature>
<feature type="region of interest" description="Disordered" evidence="14">
    <location>
        <begin position="199"/>
        <end position="288"/>
    </location>
</feature>
<feature type="compositionally biased region" description="Polar residues" evidence="14">
    <location>
        <begin position="335"/>
        <end position="357"/>
    </location>
</feature>
<evidence type="ECO:0000256" key="7">
    <source>
        <dbReference type="ARBA" id="ARBA00022840"/>
    </source>
</evidence>
<evidence type="ECO:0000256" key="3">
    <source>
        <dbReference type="ARBA" id="ARBA00022527"/>
    </source>
</evidence>
<feature type="compositionally biased region" description="Polar residues" evidence="14">
    <location>
        <begin position="1065"/>
        <end position="1082"/>
    </location>
</feature>
<dbReference type="InterPro" id="IPR000719">
    <property type="entry name" value="Prot_kinase_dom"/>
</dbReference>
<feature type="compositionally biased region" description="Basic and acidic residues" evidence="14">
    <location>
        <begin position="461"/>
        <end position="474"/>
    </location>
</feature>
<feature type="compositionally biased region" description="Basic and acidic residues" evidence="14">
    <location>
        <begin position="1095"/>
        <end position="1108"/>
    </location>
</feature>
<evidence type="ECO:0000259" key="15">
    <source>
        <dbReference type="PROSITE" id="PS50011"/>
    </source>
</evidence>
<evidence type="ECO:0000256" key="8">
    <source>
        <dbReference type="ARBA" id="ARBA00047899"/>
    </source>
</evidence>
<feature type="region of interest" description="Disordered" evidence="14">
    <location>
        <begin position="445"/>
        <end position="476"/>
    </location>
</feature>
<feature type="compositionally biased region" description="Basic and acidic residues" evidence="14">
    <location>
        <begin position="740"/>
        <end position="753"/>
    </location>
</feature>
<evidence type="ECO:0000256" key="1">
    <source>
        <dbReference type="ARBA" id="ARBA00008874"/>
    </source>
</evidence>
<dbReference type="InParanoid" id="A0A6P8I2A2"/>
<feature type="region of interest" description="Disordered" evidence="14">
    <location>
        <begin position="987"/>
        <end position="1013"/>
    </location>
</feature>
<dbReference type="Proteomes" id="UP000515163">
    <property type="component" value="Unplaced"/>
</dbReference>
<dbReference type="PANTHER" id="PTHR11584">
    <property type="entry name" value="SERINE/THREONINE PROTEIN KINASE"/>
    <property type="match status" value="1"/>
</dbReference>
<dbReference type="PANTHER" id="PTHR11584:SF369">
    <property type="entry name" value="MITOGEN-ACTIVATED PROTEIN KINASE KINASE KINASE 19-RELATED"/>
    <property type="match status" value="1"/>
</dbReference>
<dbReference type="FunFam" id="1.10.510.10:FF:000331">
    <property type="entry name" value="Mitogen-activated protein kinase kinase kinase 19"/>
    <property type="match status" value="1"/>
</dbReference>